<comment type="caution">
    <text evidence="1">The sequence shown here is derived from an EMBL/GenBank/DDBJ whole genome shotgun (WGS) entry which is preliminary data.</text>
</comment>
<dbReference type="NCBIfam" id="TIGR03519">
    <property type="entry name" value="T9SS_PorP_fam"/>
    <property type="match status" value="1"/>
</dbReference>
<proteinExistence type="predicted"/>
<dbReference type="InterPro" id="IPR019861">
    <property type="entry name" value="PorP/SprF_Bacteroidetes"/>
</dbReference>
<dbReference type="Proteomes" id="UP000237310">
    <property type="component" value="Unassembled WGS sequence"/>
</dbReference>
<evidence type="ECO:0008006" key="3">
    <source>
        <dbReference type="Google" id="ProtNLM"/>
    </source>
</evidence>
<keyword evidence="2" id="KW-1185">Reference proteome</keyword>
<reference evidence="1 2" key="1">
    <citation type="submission" date="2018-01" db="EMBL/GenBank/DDBJ databases">
        <authorList>
            <person name="Gaut B.S."/>
            <person name="Morton B.R."/>
            <person name="Clegg M.T."/>
            <person name="Duvall M.R."/>
        </authorList>
    </citation>
    <scope>NUCLEOTIDE SEQUENCE [LARGE SCALE GENOMIC DNA]</scope>
    <source>
        <strain evidence="1 2">HR-AY</strain>
    </source>
</reference>
<name>A0A2S4ZYA5_9FLAO</name>
<evidence type="ECO:0000313" key="2">
    <source>
        <dbReference type="Proteomes" id="UP000237310"/>
    </source>
</evidence>
<dbReference type="RefSeq" id="WP_103807202.1">
    <property type="nucleotide sequence ID" value="NZ_PQVG01000016.1"/>
</dbReference>
<evidence type="ECO:0000313" key="1">
    <source>
        <dbReference type="EMBL" id="POY35340.1"/>
    </source>
</evidence>
<sequence>MKKLFLATIFFSIVVSMYGQQEPQYTQYMLNPILINPAYAGSTEGTTFFGLYRAQWIGIEGAPKTANISIHKAIENSNLGYGVSVLNDRIGISDETQISADLSYTLYFDNDYRLAFGLKASANLLNNDYSRLNQYIPGETVLSNNVINQFSPNLGAGLFYYNRKTYVGLSIPMLLSTKRYNEIATSELNQRQHIYLTAGKVYDLSYNLKFKPAIIAKMASGIPFQLDMTANFLYAEKFTFGVAYRVSAALSAMAGFQVSDNLFIGYGYDRETTRLSNFNTGSHEIFLQYNFLKQRKVETPRFF</sequence>
<protein>
    <recommendedName>
        <fullName evidence="3">Type IX secretion system membrane protein PorP/SprF</fullName>
    </recommendedName>
</protein>
<dbReference type="EMBL" id="PQVG01000016">
    <property type="protein sequence ID" value="POY35340.1"/>
    <property type="molecule type" value="Genomic_DNA"/>
</dbReference>
<dbReference type="OrthoDB" id="1114455at2"/>
<gene>
    <name evidence="1" type="ORF">C3L50_16065</name>
</gene>
<dbReference type="AlphaFoldDB" id="A0A2S4ZYA5"/>
<accession>A0A2S4ZYA5</accession>
<dbReference type="Pfam" id="PF11751">
    <property type="entry name" value="PorP_SprF"/>
    <property type="match status" value="1"/>
</dbReference>
<organism evidence="1 2">
    <name type="scientific">Flavobacterium alvei</name>
    <dbReference type="NCBI Taxonomy" id="2080416"/>
    <lineage>
        <taxon>Bacteria</taxon>
        <taxon>Pseudomonadati</taxon>
        <taxon>Bacteroidota</taxon>
        <taxon>Flavobacteriia</taxon>
        <taxon>Flavobacteriales</taxon>
        <taxon>Flavobacteriaceae</taxon>
        <taxon>Flavobacterium</taxon>
    </lineage>
</organism>